<dbReference type="AlphaFoldDB" id="A0A5P8E7Z2"/>
<gene>
    <name evidence="5" type="ORF">C7Y71_008120</name>
</gene>
<dbReference type="SUPFAM" id="SSF49452">
    <property type="entry name" value="Starch-binding domain-like"/>
    <property type="match status" value="1"/>
</dbReference>
<reference evidence="5 6" key="1">
    <citation type="submission" date="2018-11" db="EMBL/GenBank/DDBJ databases">
        <authorList>
            <person name="Na S.W."/>
            <person name="Baik M."/>
        </authorList>
    </citation>
    <scope>NUCLEOTIDE SEQUENCE [LARGE SCALE GENOMIC DNA]</scope>
    <source>
        <strain evidence="5 6">E39</strain>
    </source>
</reference>
<feature type="signal peptide" evidence="3">
    <location>
        <begin position="1"/>
        <end position="17"/>
    </location>
</feature>
<keyword evidence="6" id="KW-1185">Reference proteome</keyword>
<evidence type="ECO:0000313" key="5">
    <source>
        <dbReference type="EMBL" id="QFQ12987.1"/>
    </source>
</evidence>
<feature type="domain" description="SbsA Ig-like" evidence="4">
    <location>
        <begin position="29"/>
        <end position="128"/>
    </location>
</feature>
<dbReference type="Gene3D" id="2.60.40.1220">
    <property type="match status" value="1"/>
</dbReference>
<sequence>MILLVAILMPLMMNSCANPGSGPDGGPFDETPPKIMSMSPKLGKRHASPKKIEIVFDENIRLDNPQEKVTVSPAQIEPPNISSSGKRITVTLHDTLKPNTTYTIDFGEAISDNNEGNPFGNFTYYFSTGDALDTMEIAGTVVDAQTLAPLKGILVGLYSEDDDSAFQTRPFDRVGRTSEDGKFSIKGVRDGNYRLYALKDVDGDLMFSSRSEIMGFTDKTYQTSSFPDIRYDTIWRDTVYYDSIKVVHYTHYTPDDVVILAFQHADKPRHFLKKQRDVPEWFRMYFTGPSGHSPEIIGLNFDANDRFVEVSSPFNDTITYWLKDSALLKQDTLTFAYTYMETDDSTGMDTLRTDTFELVPRMTMARKLKERAEEMKRFEKEREKRHKRGDYSQETLPAEFIELIVKVQGNLPPNENIPISIKQPFARFDESRVHLYLGPDTARTEAPFRLDRHETDPMLYVLRGEWNYEQQYTLVVDSAAAENIYGLVNRKVEKRFKISKQEEFGSVFVTLPDADSSAIVQLMQDDKRVVRQEHYSEGSADFFYVKPGKYYLRMFIDDDGDDLWTPGDYSERRQPERMYYYNKQVDVRANWDTEITWNAKSIPILQQKPEGLRKNTSSKSRQTAHQRNLERRKEKRK</sequence>
<evidence type="ECO:0000256" key="2">
    <source>
        <dbReference type="SAM" id="MobiDB-lite"/>
    </source>
</evidence>
<dbReference type="Pfam" id="PF13205">
    <property type="entry name" value="Big_5"/>
    <property type="match status" value="1"/>
</dbReference>
<evidence type="ECO:0000259" key="4">
    <source>
        <dbReference type="Pfam" id="PF13205"/>
    </source>
</evidence>
<dbReference type="Proteomes" id="UP000249375">
    <property type="component" value="Chromosome"/>
</dbReference>
<dbReference type="EMBL" id="CP033459">
    <property type="protein sequence ID" value="QFQ12987.1"/>
    <property type="molecule type" value="Genomic_DNA"/>
</dbReference>
<evidence type="ECO:0000256" key="3">
    <source>
        <dbReference type="SAM" id="SignalP"/>
    </source>
</evidence>
<keyword evidence="1 3" id="KW-0732">Signal</keyword>
<dbReference type="InterPro" id="IPR032812">
    <property type="entry name" value="SbsA_Ig"/>
</dbReference>
<evidence type="ECO:0000256" key="1">
    <source>
        <dbReference type="ARBA" id="ARBA00022729"/>
    </source>
</evidence>
<dbReference type="OrthoDB" id="9809989at2"/>
<feature type="chain" id="PRO_5024317539" description="SbsA Ig-like domain-containing protein" evidence="3">
    <location>
        <begin position="18"/>
        <end position="637"/>
    </location>
</feature>
<feature type="compositionally biased region" description="Basic and acidic residues" evidence="2">
    <location>
        <begin position="627"/>
        <end position="637"/>
    </location>
</feature>
<dbReference type="InterPro" id="IPR014755">
    <property type="entry name" value="Cu-Rt/internalin_Ig-like"/>
</dbReference>
<feature type="region of interest" description="Disordered" evidence="2">
    <location>
        <begin position="606"/>
        <end position="637"/>
    </location>
</feature>
<evidence type="ECO:0000313" key="6">
    <source>
        <dbReference type="Proteomes" id="UP000249375"/>
    </source>
</evidence>
<proteinExistence type="predicted"/>
<accession>A0A5P8E7Z2</accession>
<organism evidence="5 6">
    <name type="scientific">Pseudoprevotella muciniphila</name>
    <dbReference type="NCBI Taxonomy" id="2133944"/>
    <lineage>
        <taxon>Bacteria</taxon>
        <taxon>Pseudomonadati</taxon>
        <taxon>Bacteroidota</taxon>
        <taxon>Bacteroidia</taxon>
        <taxon>Bacteroidales</taxon>
        <taxon>Prevotellaceae</taxon>
        <taxon>Pseudoprevotella</taxon>
    </lineage>
</organism>
<feature type="compositionally biased region" description="Polar residues" evidence="2">
    <location>
        <begin position="614"/>
        <end position="626"/>
    </location>
</feature>
<dbReference type="InterPro" id="IPR013784">
    <property type="entry name" value="Carb-bd-like_fold"/>
</dbReference>
<protein>
    <recommendedName>
        <fullName evidence="4">SbsA Ig-like domain-containing protein</fullName>
    </recommendedName>
</protein>
<name>A0A5P8E7Z2_9BACT</name>
<dbReference type="GO" id="GO:0030246">
    <property type="term" value="F:carbohydrate binding"/>
    <property type="evidence" value="ECO:0007669"/>
    <property type="project" value="InterPro"/>
</dbReference>
<dbReference type="KEGG" id="alq:C7Y71_008120"/>